<dbReference type="Pfam" id="PF11686">
    <property type="entry name" value="DUF3283"/>
    <property type="match status" value="1"/>
</dbReference>
<evidence type="ECO:0000313" key="2">
    <source>
        <dbReference type="Proteomes" id="UP001169719"/>
    </source>
</evidence>
<dbReference type="Proteomes" id="UP001169719">
    <property type="component" value="Unassembled WGS sequence"/>
</dbReference>
<name>A0ABT7Y3E6_9VIBR</name>
<comment type="caution">
    <text evidence="1">The sequence shown here is derived from an EMBL/GenBank/DDBJ whole genome shotgun (WGS) entry which is preliminary data.</text>
</comment>
<dbReference type="InterPro" id="IPR021700">
    <property type="entry name" value="DUF3283"/>
</dbReference>
<dbReference type="EMBL" id="JAUEOZ010000002">
    <property type="protein sequence ID" value="MDN2482506.1"/>
    <property type="molecule type" value="Genomic_DNA"/>
</dbReference>
<evidence type="ECO:0000313" key="1">
    <source>
        <dbReference type="EMBL" id="MDN2482506.1"/>
    </source>
</evidence>
<sequence>MSHNLSLLDASAKNVIELDKQASFIVWKVKNGKGTFEEVQNQLDKLTDPAEQETFQASVMKYRQMMGL</sequence>
<protein>
    <submittedName>
        <fullName evidence="1">DUF3283 family protein</fullName>
    </submittedName>
</protein>
<gene>
    <name evidence="1" type="ORF">QWJ08_14295</name>
</gene>
<accession>A0ABT7Y3E6</accession>
<organism evidence="1 2">
    <name type="scientific">Vibrio agarivorans</name>
    <dbReference type="NCBI Taxonomy" id="153622"/>
    <lineage>
        <taxon>Bacteria</taxon>
        <taxon>Pseudomonadati</taxon>
        <taxon>Pseudomonadota</taxon>
        <taxon>Gammaproteobacteria</taxon>
        <taxon>Vibrionales</taxon>
        <taxon>Vibrionaceae</taxon>
        <taxon>Vibrio</taxon>
    </lineage>
</organism>
<dbReference type="RefSeq" id="WP_264876146.1">
    <property type="nucleotide sequence ID" value="NZ_BLAT01000002.1"/>
</dbReference>
<proteinExistence type="predicted"/>
<keyword evidence="2" id="KW-1185">Reference proteome</keyword>
<reference evidence="1" key="1">
    <citation type="submission" date="2024-05" db="EMBL/GenBank/DDBJ databases">
        <title>Genome Sequences of Four Agar- Degrading Marine Bacteria.</title>
        <authorList>
            <person name="Phillips E.K."/>
            <person name="Shaffer J.C."/>
            <person name="Henson M.W."/>
            <person name="Temperton B."/>
            <person name="Thrash C.J."/>
            <person name="Martin M.O."/>
        </authorList>
    </citation>
    <scope>NUCLEOTIDE SEQUENCE</scope>
    <source>
        <strain evidence="1">EKP203</strain>
    </source>
</reference>